<dbReference type="RefSeq" id="WP_189471987.1">
    <property type="nucleotide sequence ID" value="NZ_BMXS01000026.1"/>
</dbReference>
<evidence type="ECO:0000313" key="2">
    <source>
        <dbReference type="Proteomes" id="UP000653056"/>
    </source>
</evidence>
<keyword evidence="2" id="KW-1185">Reference proteome</keyword>
<dbReference type="Proteomes" id="UP000653056">
    <property type="component" value="Unassembled WGS sequence"/>
</dbReference>
<comment type="caution">
    <text evidence="1">The sequence shown here is derived from an EMBL/GenBank/DDBJ whole genome shotgun (WGS) entry which is preliminary data.</text>
</comment>
<sequence>MLSLEELESATLDVTNIDDLDVDVLNEILNKHDYGIVKGLINPDEIKHAKNLLFEQFLVENDSPATGESPNRIQDNFQKLSIGGGELREKDLSKCVRTFYNPIFAKDIYGLRNAFRQAAMVRNLVTGFRKDFALDTVQDGFWTASRIHHYPTGGGHMEGHIDDYVPVIVGQYGVNSYFQPLIVMSKKGEGEDCDYKKGGGYFENNGGRIYYDAFLELGSIIIYNTKIFHGVEEIDPHLPFRQSCLNGRFSGLVTMYRDLS</sequence>
<gene>
    <name evidence="1" type="ORF">GCM10007160_37640</name>
</gene>
<reference evidence="2" key="1">
    <citation type="journal article" date="2019" name="Int. J. Syst. Evol. Microbiol.">
        <title>The Global Catalogue of Microorganisms (GCM) 10K type strain sequencing project: providing services to taxonomists for standard genome sequencing and annotation.</title>
        <authorList>
            <consortium name="The Broad Institute Genomics Platform"/>
            <consortium name="The Broad Institute Genome Sequencing Center for Infectious Disease"/>
            <person name="Wu L."/>
            <person name="Ma J."/>
        </authorList>
    </citation>
    <scope>NUCLEOTIDE SEQUENCE [LARGE SCALE GENOMIC DNA]</scope>
    <source>
        <strain evidence="2">KCTC 22228</strain>
    </source>
</reference>
<protein>
    <recommendedName>
        <fullName evidence="3">Fe2OG dioxygenase domain-containing protein</fullName>
    </recommendedName>
</protein>
<organism evidence="1 2">
    <name type="scientific">Litchfieldella qijiaojingensis</name>
    <dbReference type="NCBI Taxonomy" id="980347"/>
    <lineage>
        <taxon>Bacteria</taxon>
        <taxon>Pseudomonadati</taxon>
        <taxon>Pseudomonadota</taxon>
        <taxon>Gammaproteobacteria</taxon>
        <taxon>Oceanospirillales</taxon>
        <taxon>Halomonadaceae</taxon>
        <taxon>Litchfieldella</taxon>
    </lineage>
</organism>
<evidence type="ECO:0000313" key="1">
    <source>
        <dbReference type="EMBL" id="GGY06550.1"/>
    </source>
</evidence>
<evidence type="ECO:0008006" key="3">
    <source>
        <dbReference type="Google" id="ProtNLM"/>
    </source>
</evidence>
<accession>A0ABQ2ZAR1</accession>
<name>A0ABQ2ZAR1_9GAMM</name>
<dbReference type="EMBL" id="BMXS01000026">
    <property type="protein sequence ID" value="GGY06550.1"/>
    <property type="molecule type" value="Genomic_DNA"/>
</dbReference>
<proteinExistence type="predicted"/>